<dbReference type="OrthoDB" id="2879615at2"/>
<name>A0A285UI26_9BACL</name>
<dbReference type="RefSeq" id="WP_097150112.1">
    <property type="nucleotide sequence ID" value="NZ_OBQC01000010.1"/>
</dbReference>
<evidence type="ECO:0000313" key="1">
    <source>
        <dbReference type="EMBL" id="SOC41462.1"/>
    </source>
</evidence>
<evidence type="ECO:0000313" key="2">
    <source>
        <dbReference type="Proteomes" id="UP000219252"/>
    </source>
</evidence>
<organism evidence="1 2">
    <name type="scientific">Ureibacillus acetophenoni</name>
    <dbReference type="NCBI Taxonomy" id="614649"/>
    <lineage>
        <taxon>Bacteria</taxon>
        <taxon>Bacillati</taxon>
        <taxon>Bacillota</taxon>
        <taxon>Bacilli</taxon>
        <taxon>Bacillales</taxon>
        <taxon>Caryophanaceae</taxon>
        <taxon>Ureibacillus</taxon>
    </lineage>
</organism>
<proteinExistence type="predicted"/>
<dbReference type="Proteomes" id="UP000219252">
    <property type="component" value="Unassembled WGS sequence"/>
</dbReference>
<accession>A0A285UI26</accession>
<dbReference type="AlphaFoldDB" id="A0A285UI26"/>
<dbReference type="EMBL" id="OBQC01000010">
    <property type="protein sequence ID" value="SOC41462.1"/>
    <property type="molecule type" value="Genomic_DNA"/>
</dbReference>
<gene>
    <name evidence="1" type="ORF">SAMN05877842_11073</name>
</gene>
<reference evidence="2" key="1">
    <citation type="submission" date="2017-08" db="EMBL/GenBank/DDBJ databases">
        <authorList>
            <person name="Varghese N."/>
            <person name="Submissions S."/>
        </authorList>
    </citation>
    <scope>NUCLEOTIDE SEQUENCE [LARGE SCALE GENOMIC DNA]</scope>
    <source>
        <strain evidence="2">JC23</strain>
    </source>
</reference>
<sequence length="94" mass="11240">MDEVSFKEFLENSSNISSKEKAVRSRISKALKVERDLNVNLDSIVCDDNKTYELLTLIPKRMNEQNGVYQNAVRKYYEFRNHKKFPKLNDFKRY</sequence>
<keyword evidence="2" id="KW-1185">Reference proteome</keyword>
<protein>
    <submittedName>
        <fullName evidence="1">Uncharacterized protein</fullName>
    </submittedName>
</protein>